<name>A0AAD6XKN4_9AGAR</name>
<dbReference type="AlphaFoldDB" id="A0AAD6XKN4"/>
<sequence>MGRAPVLHAAFCLVPTSSHAISGEAQATTRSSHLLHLSLNIPSEAVAGQSIFNTLGNRGSTYLSYSSLNAKKLILANLNVACCDRGIPGVLEEYQRAKGTAHLDAEKTFLDKDSPSPRPNTRKLQSSSVSITNRLVVGIDWMCPKFYCRSLL</sequence>
<evidence type="ECO:0000313" key="1">
    <source>
        <dbReference type="EMBL" id="KAJ7081302.1"/>
    </source>
</evidence>
<accession>A0AAD6XKN4</accession>
<keyword evidence="2" id="KW-1185">Reference proteome</keyword>
<gene>
    <name evidence="1" type="ORF">B0H15DRAFT_854526</name>
</gene>
<organism evidence="1 2">
    <name type="scientific">Mycena belliarum</name>
    <dbReference type="NCBI Taxonomy" id="1033014"/>
    <lineage>
        <taxon>Eukaryota</taxon>
        <taxon>Fungi</taxon>
        <taxon>Dikarya</taxon>
        <taxon>Basidiomycota</taxon>
        <taxon>Agaricomycotina</taxon>
        <taxon>Agaricomycetes</taxon>
        <taxon>Agaricomycetidae</taxon>
        <taxon>Agaricales</taxon>
        <taxon>Marasmiineae</taxon>
        <taxon>Mycenaceae</taxon>
        <taxon>Mycena</taxon>
    </lineage>
</organism>
<comment type="caution">
    <text evidence="1">The sequence shown here is derived from an EMBL/GenBank/DDBJ whole genome shotgun (WGS) entry which is preliminary data.</text>
</comment>
<proteinExistence type="predicted"/>
<reference evidence="1" key="1">
    <citation type="submission" date="2023-03" db="EMBL/GenBank/DDBJ databases">
        <title>Massive genome expansion in bonnet fungi (Mycena s.s.) driven by repeated elements and novel gene families across ecological guilds.</title>
        <authorList>
            <consortium name="Lawrence Berkeley National Laboratory"/>
            <person name="Harder C.B."/>
            <person name="Miyauchi S."/>
            <person name="Viragh M."/>
            <person name="Kuo A."/>
            <person name="Thoen E."/>
            <person name="Andreopoulos B."/>
            <person name="Lu D."/>
            <person name="Skrede I."/>
            <person name="Drula E."/>
            <person name="Henrissat B."/>
            <person name="Morin E."/>
            <person name="Kohler A."/>
            <person name="Barry K."/>
            <person name="LaButti K."/>
            <person name="Morin E."/>
            <person name="Salamov A."/>
            <person name="Lipzen A."/>
            <person name="Mereny Z."/>
            <person name="Hegedus B."/>
            <person name="Baldrian P."/>
            <person name="Stursova M."/>
            <person name="Weitz H."/>
            <person name="Taylor A."/>
            <person name="Grigoriev I.V."/>
            <person name="Nagy L.G."/>
            <person name="Martin F."/>
            <person name="Kauserud H."/>
        </authorList>
    </citation>
    <scope>NUCLEOTIDE SEQUENCE</scope>
    <source>
        <strain evidence="1">CBHHK173m</strain>
    </source>
</reference>
<dbReference type="Proteomes" id="UP001222325">
    <property type="component" value="Unassembled WGS sequence"/>
</dbReference>
<protein>
    <submittedName>
        <fullName evidence="1">Uncharacterized protein</fullName>
    </submittedName>
</protein>
<evidence type="ECO:0000313" key="2">
    <source>
        <dbReference type="Proteomes" id="UP001222325"/>
    </source>
</evidence>
<dbReference type="EMBL" id="JARJCN010000050">
    <property type="protein sequence ID" value="KAJ7081302.1"/>
    <property type="molecule type" value="Genomic_DNA"/>
</dbReference>